<proteinExistence type="predicted"/>
<protein>
    <submittedName>
        <fullName evidence="1">Uncharacterized protein</fullName>
    </submittedName>
</protein>
<accession>U4LJC4</accession>
<keyword evidence="2" id="KW-1185">Reference proteome</keyword>
<organism evidence="1 2">
    <name type="scientific">Pyronema omphalodes (strain CBS 100304)</name>
    <name type="common">Pyronema confluens</name>
    <dbReference type="NCBI Taxonomy" id="1076935"/>
    <lineage>
        <taxon>Eukaryota</taxon>
        <taxon>Fungi</taxon>
        <taxon>Dikarya</taxon>
        <taxon>Ascomycota</taxon>
        <taxon>Pezizomycotina</taxon>
        <taxon>Pezizomycetes</taxon>
        <taxon>Pezizales</taxon>
        <taxon>Pyronemataceae</taxon>
        <taxon>Pyronema</taxon>
    </lineage>
</organism>
<dbReference type="AlphaFoldDB" id="U4LJC4"/>
<sequence>MHLIARAPAMLQDSKITLGCLAVLIFELWHLQGFLALPSVQSSHLVSLGFRGRDIRSSSAFFPSAVNLLTRIPYSHHGLPTHFYLQHSVKKRCSNGSSYFAMSSIISVYQIQQSVWMVQKLIFSLITNTMNTSHNHRGSR</sequence>
<evidence type="ECO:0000313" key="2">
    <source>
        <dbReference type="Proteomes" id="UP000018144"/>
    </source>
</evidence>
<reference evidence="1 2" key="1">
    <citation type="journal article" date="2013" name="PLoS Genet.">
        <title>The genome and development-dependent transcriptomes of Pyronema confluens: a window into fungal evolution.</title>
        <authorList>
            <person name="Traeger S."/>
            <person name="Altegoer F."/>
            <person name="Freitag M."/>
            <person name="Gabaldon T."/>
            <person name="Kempken F."/>
            <person name="Kumar A."/>
            <person name="Marcet-Houben M."/>
            <person name="Poggeler S."/>
            <person name="Stajich J.E."/>
            <person name="Nowrousian M."/>
        </authorList>
    </citation>
    <scope>NUCLEOTIDE SEQUENCE [LARGE SCALE GENOMIC DNA]</scope>
    <source>
        <strain evidence="2">CBS 100304</strain>
        <tissue evidence="1">Vegetative mycelium</tissue>
    </source>
</reference>
<gene>
    <name evidence="1" type="ORF">PCON_04449</name>
</gene>
<dbReference type="EMBL" id="HF936646">
    <property type="protein sequence ID" value="CCX17445.1"/>
    <property type="molecule type" value="Genomic_DNA"/>
</dbReference>
<dbReference type="Proteomes" id="UP000018144">
    <property type="component" value="Unassembled WGS sequence"/>
</dbReference>
<name>U4LJC4_PYROM</name>
<evidence type="ECO:0000313" key="1">
    <source>
        <dbReference type="EMBL" id="CCX17445.1"/>
    </source>
</evidence>